<keyword evidence="1" id="KW-0614">Plasmid</keyword>
<gene>
    <name evidence="1" type="ORF">K1718_27470</name>
</gene>
<geneLocation type="plasmid" evidence="1 2">
    <name>unnamed2</name>
</geneLocation>
<name>A0ABY8FEL4_9HYPH</name>
<dbReference type="Proteomes" id="UP001209803">
    <property type="component" value="Plasmid unnamed2"/>
</dbReference>
<protein>
    <submittedName>
        <fullName evidence="1">Uncharacterized protein</fullName>
    </submittedName>
</protein>
<accession>A0ABY8FEL4</accession>
<evidence type="ECO:0000313" key="1">
    <source>
        <dbReference type="EMBL" id="WFE92642.1"/>
    </source>
</evidence>
<reference evidence="1 2" key="1">
    <citation type="submission" date="2023-03" db="EMBL/GenBank/DDBJ databases">
        <title>Roseibium porphyridii sp. nov. and Roseibium rhodosorbium sp. nov. isolated from marine algae, Porphyridium cruentum and Rhodosorus marinus, respectively.</title>
        <authorList>
            <person name="Lee M.W."/>
            <person name="Choi B.J."/>
            <person name="Lee J.K."/>
            <person name="Choi D.G."/>
            <person name="Baek J.H."/>
            <person name="Bayburt H."/>
            <person name="Kim J.M."/>
            <person name="Han D.M."/>
            <person name="Kim K.H."/>
            <person name="Jeon C.O."/>
        </authorList>
    </citation>
    <scope>NUCLEOTIDE SEQUENCE [LARGE SCALE GENOMIC DNA]</scope>
    <source>
        <strain evidence="1 2">KMA01</strain>
        <plasmid evidence="1 2">unnamed2</plasmid>
    </source>
</reference>
<evidence type="ECO:0000313" key="2">
    <source>
        <dbReference type="Proteomes" id="UP001209803"/>
    </source>
</evidence>
<dbReference type="EMBL" id="CP120865">
    <property type="protein sequence ID" value="WFE92642.1"/>
    <property type="molecule type" value="Genomic_DNA"/>
</dbReference>
<dbReference type="RefSeq" id="WP_265684732.1">
    <property type="nucleotide sequence ID" value="NZ_CP120865.1"/>
</dbReference>
<keyword evidence="2" id="KW-1185">Reference proteome</keyword>
<proteinExistence type="predicted"/>
<organism evidence="1 2">
    <name type="scientific">Roseibium porphyridii</name>
    <dbReference type="NCBI Taxonomy" id="2866279"/>
    <lineage>
        <taxon>Bacteria</taxon>
        <taxon>Pseudomonadati</taxon>
        <taxon>Pseudomonadota</taxon>
        <taxon>Alphaproteobacteria</taxon>
        <taxon>Hyphomicrobiales</taxon>
        <taxon>Stappiaceae</taxon>
        <taxon>Roseibium</taxon>
    </lineage>
</organism>
<sequence>MAVHVPAMVVVGALRAIQQQSNNRQLAQQQSIEMMRLKMEIDAQDRQRERQAQLLSKLVDVAQDMHNKKIDAVMEIFRGVKEVLLDQQRIFDEEKKDIRQASYSASSDGFVLMKKRQKEIDRELANIRTAIEENANAAYAMIASIEPALPSSTAMQIEDLRRV</sequence>